<dbReference type="OrthoDB" id="10036779at2759"/>
<organism evidence="1 2">
    <name type="scientific">Scyliorhinus torazame</name>
    <name type="common">Cloudy catshark</name>
    <name type="synonym">Catulus torazame</name>
    <dbReference type="NCBI Taxonomy" id="75743"/>
    <lineage>
        <taxon>Eukaryota</taxon>
        <taxon>Metazoa</taxon>
        <taxon>Chordata</taxon>
        <taxon>Craniata</taxon>
        <taxon>Vertebrata</taxon>
        <taxon>Chondrichthyes</taxon>
        <taxon>Elasmobranchii</taxon>
        <taxon>Galeomorphii</taxon>
        <taxon>Galeoidea</taxon>
        <taxon>Carcharhiniformes</taxon>
        <taxon>Scyliorhinidae</taxon>
        <taxon>Scyliorhinus</taxon>
    </lineage>
</organism>
<evidence type="ECO:0000313" key="1">
    <source>
        <dbReference type="EMBL" id="GCB63820.1"/>
    </source>
</evidence>
<dbReference type="OMA" id="XFALAEL"/>
<dbReference type="Proteomes" id="UP000288216">
    <property type="component" value="Unassembled WGS sequence"/>
</dbReference>
<dbReference type="Gene3D" id="3.30.565.10">
    <property type="entry name" value="Histidine kinase-like ATPase, C-terminal domain"/>
    <property type="match status" value="1"/>
</dbReference>
<dbReference type="PANTHER" id="PTHR22640">
    <property type="entry name" value="STRUCTURAL MAINTENANCE OF CHROMOSOMES FLEXIBLE HINGE DOMAIN-CONTAINING PROTEIN 1"/>
    <property type="match status" value="1"/>
</dbReference>
<reference evidence="1 2" key="1">
    <citation type="journal article" date="2018" name="Nat. Ecol. Evol.">
        <title>Shark genomes provide insights into elasmobranch evolution and the origin of vertebrates.</title>
        <authorList>
            <person name="Hara Y"/>
            <person name="Yamaguchi K"/>
            <person name="Onimaru K"/>
            <person name="Kadota M"/>
            <person name="Koyanagi M"/>
            <person name="Keeley SD"/>
            <person name="Tatsumi K"/>
            <person name="Tanaka K"/>
            <person name="Motone F"/>
            <person name="Kageyama Y"/>
            <person name="Nozu R"/>
            <person name="Adachi N"/>
            <person name="Nishimura O"/>
            <person name="Nakagawa R"/>
            <person name="Tanegashima C"/>
            <person name="Kiyatake I"/>
            <person name="Matsumoto R"/>
            <person name="Murakumo K"/>
            <person name="Nishida K"/>
            <person name="Terakita A"/>
            <person name="Kuratani S"/>
            <person name="Sato K"/>
            <person name="Hyodo S Kuraku.S."/>
        </authorList>
    </citation>
    <scope>NUCLEOTIDE SEQUENCE [LARGE SCALE GENOMIC DNA]</scope>
</reference>
<name>A0A401NSJ1_SCYTO</name>
<keyword evidence="2" id="KW-1185">Reference proteome</keyword>
<gene>
    <name evidence="1" type="ORF">scyTo_0013252</name>
</gene>
<dbReference type="AlphaFoldDB" id="A0A401NSJ1"/>
<dbReference type="SUPFAM" id="SSF55874">
    <property type="entry name" value="ATPase domain of HSP90 chaperone/DNA topoisomerase II/histidine kinase"/>
    <property type="match status" value="1"/>
</dbReference>
<protein>
    <submittedName>
        <fullName evidence="1">Uncharacterized protein</fullName>
    </submittedName>
</protein>
<dbReference type="PANTHER" id="PTHR22640:SF2">
    <property type="entry name" value="STRUCTURAL MAINTENANCE OF CHROMOSOMES FLEXIBLE HINGE DOMAIN-CONTAINING PROTEIN 1"/>
    <property type="match status" value="1"/>
</dbReference>
<comment type="caution">
    <text evidence="1">The sequence shown here is derived from an EMBL/GenBank/DDBJ whole genome shotgun (WGS) entry which is preliminary data.</text>
</comment>
<dbReference type="Pfam" id="PF13589">
    <property type="entry name" value="HATPase_c_3"/>
    <property type="match status" value="1"/>
</dbReference>
<dbReference type="EMBL" id="BFAA01006698">
    <property type="protein sequence ID" value="GCB63820.1"/>
    <property type="molecule type" value="Genomic_DNA"/>
</dbReference>
<evidence type="ECO:0000313" key="2">
    <source>
        <dbReference type="Proteomes" id="UP000288216"/>
    </source>
</evidence>
<proteinExistence type="predicted"/>
<dbReference type="InterPro" id="IPR038892">
    <property type="entry name" value="SMCHD1"/>
</dbReference>
<dbReference type="GO" id="GO:0006302">
    <property type="term" value="P:double-strand break repair"/>
    <property type="evidence" value="ECO:0007669"/>
    <property type="project" value="InterPro"/>
</dbReference>
<accession>A0A401NSJ1</accession>
<sequence>MAAEQPLNVAVTPDSIAGGSAEKERRKKVAYIFDRRLGDSLEKCLDFSSWSTYAEFKTAVCRAFDITAGNNFVITTTTRKEIKTQNFDKSVKDGTTLYILHSVDQILHSATKERIDFLPHYDTLVKSGMYEYYASEGQTPLPFAFAELIDNSLSATANNKGIRNIQVRLLFDESQGKSAVAVIDNGRGMTSKQLNNWAVYRLSKFTRTDDDIESDHSGYVRPPVVPRSLNSDISYFGVGGKQAVFFIGQSTRMITKPADSQDVHELMLSKDDFEKKEKNKEAIYSGFIRNRKPTDSMHITSEDERFIHSLIVEEKDKTNFTAVVITGVQQAHVQYLKSYFHLWTRQLA</sequence>
<dbReference type="InterPro" id="IPR036890">
    <property type="entry name" value="HATPase_C_sf"/>
</dbReference>
<dbReference type="STRING" id="75743.A0A401NSJ1"/>